<evidence type="ECO:0008006" key="5">
    <source>
        <dbReference type="Google" id="ProtNLM"/>
    </source>
</evidence>
<dbReference type="Proteomes" id="UP000076512">
    <property type="component" value="Unassembled WGS sequence"/>
</dbReference>
<keyword evidence="1" id="KW-0732">Signal</keyword>
<gene>
    <name evidence="3" type="ORF">AWN90_18670</name>
</gene>
<accession>A0A0U1YZE2</accession>
<reference evidence="2" key="1">
    <citation type="submission" date="2014-11" db="EMBL/GenBank/DDBJ databases">
        <authorList>
            <person name="Zhu J."/>
            <person name="Qi W."/>
            <person name="Song R."/>
        </authorList>
    </citation>
    <scope>NUCLEOTIDE SEQUENCE</scope>
    <source>
        <strain evidence="2">IFM 0406</strain>
    </source>
</reference>
<evidence type="ECO:0000313" key="2">
    <source>
        <dbReference type="EMBL" id="AJO72790.1"/>
    </source>
</evidence>
<reference evidence="3 4" key="3">
    <citation type="submission" date="2016-04" db="EMBL/GenBank/DDBJ databases">
        <authorList>
            <person name="Evans L.H."/>
            <person name="Alamgir A."/>
            <person name="Owens N."/>
            <person name="Weber N.D."/>
            <person name="Virtaneva K."/>
            <person name="Barbian K."/>
            <person name="Babar A."/>
            <person name="Rosenke K."/>
        </authorList>
    </citation>
    <scope>NUCLEOTIDE SEQUENCE [LARGE SCALE GENOMIC DNA]</scope>
    <source>
        <strain evidence="3 4">IFM 0406</strain>
    </source>
</reference>
<name>A0A0U1YZE2_9NOCA</name>
<dbReference type="EMBL" id="LWGR01000003">
    <property type="protein sequence ID" value="KZM75410.1"/>
    <property type="molecule type" value="Genomic_DNA"/>
</dbReference>
<reference evidence="2" key="2">
    <citation type="journal article" date="2016" name="Org. Biomol. Chem.">
        <title>Target-specific identification and characterization of the putative gene cluster for brasilinolide biosynthesis revealing the mechanistic insights and combinatorial synthetic utility of 2-deoxy-l-fucose biosynthetic enzymes.</title>
        <authorList>
            <person name="Chiu H.T."/>
            <person name="Weng C.P."/>
            <person name="Lin Y.C."/>
            <person name="Chen K.H."/>
        </authorList>
    </citation>
    <scope>NUCLEOTIDE SEQUENCE</scope>
    <source>
        <strain evidence="2">IFM 0406</strain>
    </source>
</reference>
<sequence>MKKIVMAALAPLAAAPFLAVVAGQASAAGPLDFDCTLQRVGWASCNPTQGSMHIGAGQSLSVNLISSGGTQVKFCAETAGQTDDLGCTAGVNPGANTTLVWRNTGGDRDVTILAKPTYSFATVEAKGNYTIG</sequence>
<organism evidence="2">
    <name type="scientific">Nocardia terpenica</name>
    <dbReference type="NCBI Taxonomy" id="455432"/>
    <lineage>
        <taxon>Bacteria</taxon>
        <taxon>Bacillati</taxon>
        <taxon>Actinomycetota</taxon>
        <taxon>Actinomycetes</taxon>
        <taxon>Mycobacteriales</taxon>
        <taxon>Nocardiaceae</taxon>
        <taxon>Nocardia</taxon>
    </lineage>
</organism>
<feature type="signal peptide" evidence="1">
    <location>
        <begin position="1"/>
        <end position="27"/>
    </location>
</feature>
<evidence type="ECO:0000313" key="3">
    <source>
        <dbReference type="EMBL" id="KZM75410.1"/>
    </source>
</evidence>
<keyword evidence="4" id="KW-1185">Reference proteome</keyword>
<dbReference type="AlphaFoldDB" id="A0A0U1YZE2"/>
<feature type="chain" id="PRO_5015048886" description="Ig-like domain-containing protein" evidence="1">
    <location>
        <begin position="28"/>
        <end position="132"/>
    </location>
</feature>
<evidence type="ECO:0000313" key="4">
    <source>
        <dbReference type="Proteomes" id="UP000076512"/>
    </source>
</evidence>
<dbReference type="RefSeq" id="WP_067582733.1">
    <property type="nucleotide sequence ID" value="NZ_JABMCZ010000001.1"/>
</dbReference>
<evidence type="ECO:0000256" key="1">
    <source>
        <dbReference type="SAM" id="SignalP"/>
    </source>
</evidence>
<dbReference type="EMBL" id="KP161205">
    <property type="protein sequence ID" value="AJO72790.1"/>
    <property type="molecule type" value="Genomic_DNA"/>
</dbReference>
<proteinExistence type="predicted"/>
<protein>
    <recommendedName>
        <fullName evidence="5">Ig-like domain-containing protein</fullName>
    </recommendedName>
</protein>